<accession>A0A8J3P272</accession>
<comment type="caution">
    <text evidence="1">The sequence shown here is derived from an EMBL/GenBank/DDBJ whole genome shotgun (WGS) entry which is preliminary data.</text>
</comment>
<name>A0A8J3P272_9ACTN</name>
<reference evidence="1 2" key="1">
    <citation type="submission" date="2021-01" db="EMBL/GenBank/DDBJ databases">
        <title>Whole genome shotgun sequence of Catellatospora citrea NBRC 14495.</title>
        <authorList>
            <person name="Komaki H."/>
            <person name="Tamura T."/>
        </authorList>
    </citation>
    <scope>NUCLEOTIDE SEQUENCE [LARGE SCALE GENOMIC DNA]</scope>
    <source>
        <strain evidence="1 2">NBRC 14495</strain>
    </source>
</reference>
<gene>
    <name evidence="1" type="ORF">Cci01nite_41590</name>
</gene>
<keyword evidence="2" id="KW-1185">Reference proteome</keyword>
<protein>
    <submittedName>
        <fullName evidence="1">Uncharacterized protein</fullName>
    </submittedName>
</protein>
<proteinExistence type="predicted"/>
<dbReference type="Proteomes" id="UP000659904">
    <property type="component" value="Unassembled WGS sequence"/>
</dbReference>
<evidence type="ECO:0000313" key="2">
    <source>
        <dbReference type="Proteomes" id="UP000659904"/>
    </source>
</evidence>
<sequence>MVLQPEAPASLRAAVNDDASGASPWTCSAVQGGSVGSDMRATVATPSDNDCRGPCNPAATCSHGVGMSECHRQTRPAEAVGA</sequence>
<dbReference type="AlphaFoldDB" id="A0A8J3P272"/>
<evidence type="ECO:0000313" key="1">
    <source>
        <dbReference type="EMBL" id="GIF99065.1"/>
    </source>
</evidence>
<organism evidence="1 2">
    <name type="scientific">Catellatospora citrea</name>
    <dbReference type="NCBI Taxonomy" id="53366"/>
    <lineage>
        <taxon>Bacteria</taxon>
        <taxon>Bacillati</taxon>
        <taxon>Actinomycetota</taxon>
        <taxon>Actinomycetes</taxon>
        <taxon>Micromonosporales</taxon>
        <taxon>Micromonosporaceae</taxon>
        <taxon>Catellatospora</taxon>
    </lineage>
</organism>
<dbReference type="EMBL" id="BONH01000019">
    <property type="protein sequence ID" value="GIF99065.1"/>
    <property type="molecule type" value="Genomic_DNA"/>
</dbReference>